<dbReference type="InterPro" id="IPR013087">
    <property type="entry name" value="Znf_C2H2_type"/>
</dbReference>
<dbReference type="Pfam" id="PF25447">
    <property type="entry name" value="RING_ZNF598"/>
    <property type="match status" value="1"/>
</dbReference>
<evidence type="ECO:0000256" key="3">
    <source>
        <dbReference type="ARBA" id="ARBA00004906"/>
    </source>
</evidence>
<feature type="region of interest" description="Disordered" evidence="13">
    <location>
        <begin position="439"/>
        <end position="677"/>
    </location>
</feature>
<comment type="subcellular location">
    <subcellularLocation>
        <location evidence="2">Cytoplasm</location>
    </subcellularLocation>
</comment>
<dbReference type="FunCoup" id="A0A3P8WMZ4">
    <property type="interactions" value="1160"/>
</dbReference>
<dbReference type="PROSITE" id="PS00028">
    <property type="entry name" value="ZINC_FINGER_C2H2_1"/>
    <property type="match status" value="1"/>
</dbReference>
<dbReference type="InterPro" id="IPR057634">
    <property type="entry name" value="PAH_ZNF598/HEL2"/>
</dbReference>
<evidence type="ECO:0000256" key="11">
    <source>
        <dbReference type="ARBA" id="ARBA00035113"/>
    </source>
</evidence>
<feature type="region of interest" description="Disordered" evidence="13">
    <location>
        <begin position="859"/>
        <end position="882"/>
    </location>
</feature>
<dbReference type="RefSeq" id="XP_008328367.1">
    <property type="nucleotide sequence ID" value="XM_008330145.3"/>
</dbReference>
<feature type="compositionally biased region" description="Polar residues" evidence="13">
    <location>
        <begin position="574"/>
        <end position="592"/>
    </location>
</feature>
<dbReference type="PANTHER" id="PTHR22938">
    <property type="entry name" value="ZINC FINGER PROTEIN 598"/>
    <property type="match status" value="1"/>
</dbReference>
<evidence type="ECO:0000256" key="12">
    <source>
        <dbReference type="PROSITE-ProRule" id="PRU00175"/>
    </source>
</evidence>
<reference evidence="15" key="3">
    <citation type="submission" date="2025-09" db="UniProtKB">
        <authorList>
            <consortium name="Ensembl"/>
        </authorList>
    </citation>
    <scope>IDENTIFICATION</scope>
</reference>
<feature type="domain" description="RING-type" evidence="14">
    <location>
        <begin position="13"/>
        <end position="53"/>
    </location>
</feature>
<reference evidence="15" key="2">
    <citation type="submission" date="2025-08" db="UniProtKB">
        <authorList>
            <consortium name="Ensembl"/>
        </authorList>
    </citation>
    <scope>IDENTIFICATION</scope>
</reference>
<keyword evidence="8" id="KW-0479">Metal-binding</keyword>
<dbReference type="Ensembl" id="ENSCSET00000029218.1">
    <property type="protein sequence ID" value="ENSCSEP00000028823.1"/>
    <property type="gene ID" value="ENSCSEG00000018447.1"/>
</dbReference>
<feature type="compositionally biased region" description="Low complexity" evidence="13">
    <location>
        <begin position="499"/>
        <end position="520"/>
    </location>
</feature>
<dbReference type="KEGG" id="csem:103393249"/>
<reference evidence="15 16" key="1">
    <citation type="journal article" date="2014" name="Nat. Genet.">
        <title>Whole-genome sequence of a flatfish provides insights into ZW sex chromosome evolution and adaptation to a benthic lifestyle.</title>
        <authorList>
            <person name="Chen S."/>
            <person name="Zhang G."/>
            <person name="Shao C."/>
            <person name="Huang Q."/>
            <person name="Liu G."/>
            <person name="Zhang P."/>
            <person name="Song W."/>
            <person name="An N."/>
            <person name="Chalopin D."/>
            <person name="Volff J.N."/>
            <person name="Hong Y."/>
            <person name="Li Q."/>
            <person name="Sha Z."/>
            <person name="Zhou H."/>
            <person name="Xie M."/>
            <person name="Yu Q."/>
            <person name="Liu Y."/>
            <person name="Xiang H."/>
            <person name="Wang N."/>
            <person name="Wu K."/>
            <person name="Yang C."/>
            <person name="Zhou Q."/>
            <person name="Liao X."/>
            <person name="Yang L."/>
            <person name="Hu Q."/>
            <person name="Zhang J."/>
            <person name="Meng L."/>
            <person name="Jin L."/>
            <person name="Tian Y."/>
            <person name="Lian J."/>
            <person name="Yang J."/>
            <person name="Miao G."/>
            <person name="Liu S."/>
            <person name="Liang Z."/>
            <person name="Yan F."/>
            <person name="Li Y."/>
            <person name="Sun B."/>
            <person name="Zhang H."/>
            <person name="Zhang J."/>
            <person name="Zhu Y."/>
            <person name="Du M."/>
            <person name="Zhao Y."/>
            <person name="Schartl M."/>
            <person name="Tang Q."/>
            <person name="Wang J."/>
        </authorList>
    </citation>
    <scope>NUCLEOTIDE SEQUENCE</scope>
</reference>
<evidence type="ECO:0000313" key="15">
    <source>
        <dbReference type="Ensembl" id="ENSCSEP00000028823.1"/>
    </source>
</evidence>
<dbReference type="GO" id="GO:0043022">
    <property type="term" value="F:ribosome binding"/>
    <property type="evidence" value="ECO:0007669"/>
    <property type="project" value="TreeGrafter"/>
</dbReference>
<dbReference type="GO" id="GO:0005737">
    <property type="term" value="C:cytoplasm"/>
    <property type="evidence" value="ECO:0007669"/>
    <property type="project" value="UniProtKB-SubCell"/>
</dbReference>
<evidence type="ECO:0000259" key="14">
    <source>
        <dbReference type="PROSITE" id="PS50089"/>
    </source>
</evidence>
<feature type="compositionally biased region" description="Polar residues" evidence="13">
    <location>
        <begin position="473"/>
        <end position="485"/>
    </location>
</feature>
<evidence type="ECO:0000256" key="13">
    <source>
        <dbReference type="SAM" id="MobiDB-lite"/>
    </source>
</evidence>
<dbReference type="CDD" id="cd16615">
    <property type="entry name" value="RING-HC_ZNF598"/>
    <property type="match status" value="1"/>
</dbReference>
<keyword evidence="6" id="KW-0597">Phosphoprotein</keyword>
<dbReference type="InParanoid" id="A0A3P8WMZ4"/>
<dbReference type="GO" id="GO:0008270">
    <property type="term" value="F:zinc ion binding"/>
    <property type="evidence" value="ECO:0007669"/>
    <property type="project" value="UniProtKB-KW"/>
</dbReference>
<feature type="compositionally biased region" description="Pro residues" evidence="13">
    <location>
        <begin position="723"/>
        <end position="741"/>
    </location>
</feature>
<dbReference type="InterPro" id="IPR041888">
    <property type="entry name" value="RING-HC_ZNF598/HEL2"/>
</dbReference>
<evidence type="ECO:0000256" key="1">
    <source>
        <dbReference type="ARBA" id="ARBA00000900"/>
    </source>
</evidence>
<dbReference type="InterPro" id="IPR001841">
    <property type="entry name" value="Znf_RING"/>
</dbReference>
<dbReference type="GO" id="GO:0072344">
    <property type="term" value="P:rescue of stalled ribosome"/>
    <property type="evidence" value="ECO:0007669"/>
    <property type="project" value="InterPro"/>
</dbReference>
<dbReference type="OrthoDB" id="3838338at2759"/>
<evidence type="ECO:0000313" key="16">
    <source>
        <dbReference type="Proteomes" id="UP000265120"/>
    </source>
</evidence>
<protein>
    <recommendedName>
        <fullName evidence="4">RING-type E3 ubiquitin transferase</fullName>
        <ecNumber evidence="4">2.3.2.27</ecNumber>
    </recommendedName>
</protein>
<proteinExistence type="inferred from homology"/>
<dbReference type="SMART" id="SM00355">
    <property type="entry name" value="ZnF_C2H2"/>
    <property type="match status" value="5"/>
</dbReference>
<comment type="catalytic activity">
    <reaction evidence="1">
        <text>S-ubiquitinyl-[E2 ubiquitin-conjugating enzyme]-L-cysteine + [acceptor protein]-L-lysine = [E2 ubiquitin-conjugating enzyme]-L-cysteine + N(6)-ubiquitinyl-[acceptor protein]-L-lysine.</text>
        <dbReference type="EC" id="2.3.2.27"/>
    </reaction>
</comment>
<dbReference type="GeneID" id="103393249"/>
<dbReference type="AlphaFoldDB" id="A0A3P8WMZ4"/>
<feature type="region of interest" description="Disordered" evidence="13">
    <location>
        <begin position="343"/>
        <end position="383"/>
    </location>
</feature>
<comment type="similarity">
    <text evidence="11">Belongs to the ZNF598/HEL2 family.</text>
</comment>
<keyword evidence="9 12" id="KW-0863">Zinc-finger</keyword>
<keyword evidence="10" id="KW-0862">Zinc</keyword>
<dbReference type="CTD" id="90850"/>
<dbReference type="Proteomes" id="UP000265120">
    <property type="component" value="Chromosome 17"/>
</dbReference>
<evidence type="ECO:0000256" key="6">
    <source>
        <dbReference type="ARBA" id="ARBA00022553"/>
    </source>
</evidence>
<dbReference type="EC" id="2.3.2.27" evidence="4"/>
<dbReference type="InterPro" id="IPR044288">
    <property type="entry name" value="ZNF598/HEL2"/>
</dbReference>
<feature type="region of interest" description="Disordered" evidence="13">
    <location>
        <begin position="294"/>
        <end position="319"/>
    </location>
</feature>
<evidence type="ECO:0000256" key="2">
    <source>
        <dbReference type="ARBA" id="ARBA00004496"/>
    </source>
</evidence>
<dbReference type="Pfam" id="PF23208">
    <property type="entry name" value="zf_C2H2_ZNF598"/>
    <property type="match status" value="1"/>
</dbReference>
<evidence type="ECO:0000256" key="10">
    <source>
        <dbReference type="ARBA" id="ARBA00022833"/>
    </source>
</evidence>
<evidence type="ECO:0000256" key="8">
    <source>
        <dbReference type="ARBA" id="ARBA00022723"/>
    </source>
</evidence>
<keyword evidence="16" id="KW-1185">Reference proteome</keyword>
<feature type="compositionally biased region" description="Low complexity" evidence="13">
    <location>
        <begin position="605"/>
        <end position="631"/>
    </location>
</feature>
<dbReference type="GO" id="GO:0061630">
    <property type="term" value="F:ubiquitin protein ligase activity"/>
    <property type="evidence" value="ECO:0007669"/>
    <property type="project" value="UniProtKB-EC"/>
</dbReference>
<feature type="compositionally biased region" description="Basic and acidic residues" evidence="13">
    <location>
        <begin position="343"/>
        <end position="363"/>
    </location>
</feature>
<evidence type="ECO:0000256" key="7">
    <source>
        <dbReference type="ARBA" id="ARBA00022679"/>
    </source>
</evidence>
<sequence>MEPTQAKYAEKHCVLCCQEVEIFAVGKCDHPVCYRCSTKMRVLCEQKYCAVCRVELDKVIFLKKVDAFASLSFLHFPCEKQHGIYFGNEMIYAKYRHLLLSECIHCPEPKVFSRFEELEQHMRKQHELFCCKLCTKHLKIFSYERKWYNRKELARHRAHGDPDDTSHRGHPLCKFCDDRYLDNDELLKHLRRDHYFCHFCDADGSQEYYSDYQYLSEHFRESHYLCEEGRCASEQFTHAFRTEIDYKAHKAAAHSKNRAEARQNRQIDLQFNYAPRQQRRNEGFVSGEDYEEVRFNRGGRRQPRGGGGQKSWRYSREEEDRQMEAAMRASMAVRRQEERAMMQERNVFREERKERPEQEEPRHKSGPIKATSKPPVKTMKSSNLREEEDFPALGAAAPTPTYPIVKSAPALMPVTPAALKEDDFPSLSTVSVAAPMTPAYSAQPKKSSSFQEEDFPALVSKVRRPKPAAGTASAWSNNTAHNKPTVQLPPPSSRATPPLTSLSSGPQLLSSSSSSLSSSSSRKKKKVGENGKAAPPHSPPTSDDESKGMTQQEFRSVPTMLDISSLLTVKGGNTKPSSVTPSSSNPAPNSDVSTSKASKKKKQQKNTTTTTSAPVSSPATTAVNTKTVETTAQKENVPEKSSNKPLTSSVVAALSSGLANGHPEKPTPMNKETTSVASHPNIDQLLEQEEEFPALITKKPPPGFKSSFPLKASAAASSSSVTPSPPPPPGLGVSGPKPPPGFTGIPINSNVVETAPPPVNQPPKVPSTGYLVPENFQQRNLELIQSIRKYLHNDESKFNQFKNYSAQFRQGVISAAQYHRSCKDLLGDNFNRIFTELLVLLPDTGKQQELLSAHGDCRAMEKQSGTGGGGGGKKNKNKKNAWQTPTSVANVAAELECQVCPTCRQVLAPKDFNSHKTLHLGEREEFPSLQSISRIIS</sequence>
<dbReference type="PROSITE" id="PS50089">
    <property type="entry name" value="ZF_RING_2"/>
    <property type="match status" value="1"/>
</dbReference>
<feature type="region of interest" description="Disordered" evidence="13">
    <location>
        <begin position="716"/>
        <end position="748"/>
    </location>
</feature>
<evidence type="ECO:0000256" key="4">
    <source>
        <dbReference type="ARBA" id="ARBA00012483"/>
    </source>
</evidence>
<dbReference type="OMA" id="CEKKYDI"/>
<organism evidence="15 16">
    <name type="scientific">Cynoglossus semilaevis</name>
    <name type="common">Tongue sole</name>
    <dbReference type="NCBI Taxonomy" id="244447"/>
    <lineage>
        <taxon>Eukaryota</taxon>
        <taxon>Metazoa</taxon>
        <taxon>Chordata</taxon>
        <taxon>Craniata</taxon>
        <taxon>Vertebrata</taxon>
        <taxon>Euteleostomi</taxon>
        <taxon>Actinopterygii</taxon>
        <taxon>Neopterygii</taxon>
        <taxon>Teleostei</taxon>
        <taxon>Neoteleostei</taxon>
        <taxon>Acanthomorphata</taxon>
        <taxon>Carangaria</taxon>
        <taxon>Pleuronectiformes</taxon>
        <taxon>Pleuronectoidei</taxon>
        <taxon>Cynoglossidae</taxon>
        <taxon>Cynoglossinae</taxon>
        <taxon>Cynoglossus</taxon>
    </lineage>
</organism>
<dbReference type="GO" id="GO:0016567">
    <property type="term" value="P:protein ubiquitination"/>
    <property type="evidence" value="ECO:0007669"/>
    <property type="project" value="TreeGrafter"/>
</dbReference>
<name>A0A3P8WMZ4_CYNSE</name>
<evidence type="ECO:0000256" key="9">
    <source>
        <dbReference type="ARBA" id="ARBA00022771"/>
    </source>
</evidence>
<comment type="pathway">
    <text evidence="3">Protein modification; protein ubiquitination.</text>
</comment>
<evidence type="ECO:0000256" key="5">
    <source>
        <dbReference type="ARBA" id="ARBA00022490"/>
    </source>
</evidence>
<dbReference type="PANTHER" id="PTHR22938:SF0">
    <property type="entry name" value="E3 UBIQUITIN-PROTEIN LIGASE ZNF598"/>
    <property type="match status" value="1"/>
</dbReference>
<dbReference type="InterPro" id="IPR059042">
    <property type="entry name" value="Znf_C2H2_ZNF598"/>
</dbReference>
<dbReference type="STRING" id="244447.ENSCSEP00000028823"/>
<keyword evidence="7" id="KW-0808">Transferase</keyword>
<dbReference type="GeneTree" id="ENSGT00390000014178"/>
<feature type="compositionally biased region" description="Low complexity" evidence="13">
    <location>
        <begin position="648"/>
        <end position="659"/>
    </location>
</feature>
<keyword evidence="5" id="KW-0963">Cytoplasm</keyword>
<dbReference type="Pfam" id="PF23202">
    <property type="entry name" value="PAH_ZNF598"/>
    <property type="match status" value="1"/>
</dbReference>
<accession>A0A3P8WMZ4</accession>